<keyword evidence="3" id="KW-0808">Transferase</keyword>
<evidence type="ECO:0000259" key="2">
    <source>
        <dbReference type="PROSITE" id="PS50894"/>
    </source>
</evidence>
<proteinExistence type="predicted"/>
<dbReference type="InterPro" id="IPR008207">
    <property type="entry name" value="Sig_transdc_His_kin_Hpt_dom"/>
</dbReference>
<name>A0A081RP99_9ARCH</name>
<dbReference type="EMBL" id="JOKN01000005">
    <property type="protein sequence ID" value="KEQ57022.1"/>
    <property type="molecule type" value="Genomic_DNA"/>
</dbReference>
<evidence type="ECO:0000313" key="3">
    <source>
        <dbReference type="EMBL" id="KEQ57022.1"/>
    </source>
</evidence>
<dbReference type="Proteomes" id="UP000028059">
    <property type="component" value="Unassembled WGS sequence"/>
</dbReference>
<comment type="caution">
    <text evidence="3">The sequence shown here is derived from an EMBL/GenBank/DDBJ whole genome shotgun (WGS) entry which is preliminary data.</text>
</comment>
<feature type="modified residue" description="Phosphohistidine" evidence="1">
    <location>
        <position position="73"/>
    </location>
</feature>
<dbReference type="AlphaFoldDB" id="A0A081RP99"/>
<protein>
    <submittedName>
        <fullName evidence="3">Che A protein Kinase Sensory transduction transferase Two-component regulatory system</fullName>
    </submittedName>
</protein>
<organism evidence="3 4">
    <name type="scientific">Marine Group I thaumarchaeote SCGC AAA799-N04</name>
    <dbReference type="NCBI Taxonomy" id="1502293"/>
    <lineage>
        <taxon>Archaea</taxon>
        <taxon>Nitrososphaerota</taxon>
        <taxon>Marine Group I</taxon>
    </lineage>
</organism>
<dbReference type="GO" id="GO:0016301">
    <property type="term" value="F:kinase activity"/>
    <property type="evidence" value="ECO:0007669"/>
    <property type="project" value="UniProtKB-KW"/>
</dbReference>
<keyword evidence="1" id="KW-0597">Phosphoprotein</keyword>
<dbReference type="GO" id="GO:0000160">
    <property type="term" value="P:phosphorelay signal transduction system"/>
    <property type="evidence" value="ECO:0007669"/>
    <property type="project" value="InterPro"/>
</dbReference>
<evidence type="ECO:0000313" key="4">
    <source>
        <dbReference type="Proteomes" id="UP000028059"/>
    </source>
</evidence>
<keyword evidence="3" id="KW-0418">Kinase</keyword>
<feature type="domain" description="HPt" evidence="2">
    <location>
        <begin position="26"/>
        <end position="145"/>
    </location>
</feature>
<dbReference type="PROSITE" id="PS50894">
    <property type="entry name" value="HPT"/>
    <property type="match status" value="1"/>
</dbReference>
<reference evidence="3 4" key="1">
    <citation type="submission" date="2014-06" db="EMBL/GenBank/DDBJ databases">
        <authorList>
            <person name="Ngugi D.K."/>
            <person name="Blom J."/>
            <person name="Alam I."/>
            <person name="Rashid M."/>
            <person name="Ba Alawi W."/>
            <person name="Zhang G."/>
            <person name="Hikmawan T."/>
            <person name="Guan Y."/>
            <person name="Antunes A."/>
            <person name="Siam R."/>
            <person name="ElDorry H."/>
            <person name="Bajic V."/>
            <person name="Stingl U."/>
        </authorList>
    </citation>
    <scope>NUCLEOTIDE SEQUENCE [LARGE SCALE GENOMIC DNA]</scope>
    <source>
        <strain evidence="3">SCGC AAA799-N04</strain>
    </source>
</reference>
<keyword evidence="4" id="KW-1185">Reference proteome</keyword>
<dbReference type="InterPro" id="IPR036641">
    <property type="entry name" value="HPT_dom_sf"/>
</dbReference>
<evidence type="ECO:0000256" key="1">
    <source>
        <dbReference type="PROSITE-ProRule" id="PRU00110"/>
    </source>
</evidence>
<gene>
    <name evidence="3" type="primary">cheA</name>
    <name evidence="3" type="ORF">AAA799N04_00420</name>
</gene>
<accession>A0A081RP99</accession>
<dbReference type="SUPFAM" id="SSF47226">
    <property type="entry name" value="Histidine-containing phosphotransfer domain, HPT domain"/>
    <property type="match status" value="1"/>
</dbReference>
<dbReference type="Gene3D" id="1.20.120.160">
    <property type="entry name" value="HPT domain"/>
    <property type="match status" value="1"/>
</dbReference>
<sequence>MSCLLFSYEKTASIEYKSNGQILAVGIVMSDEFIKLATNEINEELSGIGSILNSCSDDAKIFENSDKLQKHTHKIKGLAPMMGKHTMGNLATVLDDILKQVMAGKTPQGIFDVMTISHAELVQNMNNDSDLEPMIEKVKNFLNDM</sequence>